<dbReference type="Proteomes" id="UP001155145">
    <property type="component" value="Unassembled WGS sequence"/>
</dbReference>
<keyword evidence="2" id="KW-1133">Transmembrane helix</keyword>
<protein>
    <submittedName>
        <fullName evidence="3">Uncharacterized protein</fullName>
    </submittedName>
</protein>
<dbReference type="RefSeq" id="WP_227904287.1">
    <property type="nucleotide sequence ID" value="NZ_CP094984.1"/>
</dbReference>
<dbReference type="EMBL" id="JAJFZT010000006">
    <property type="protein sequence ID" value="MCC3272983.1"/>
    <property type="molecule type" value="Genomic_DNA"/>
</dbReference>
<feature type="transmembrane region" description="Helical" evidence="2">
    <location>
        <begin position="36"/>
        <end position="57"/>
    </location>
</feature>
<evidence type="ECO:0000313" key="3">
    <source>
        <dbReference type="EMBL" id="MCC3272983.1"/>
    </source>
</evidence>
<evidence type="ECO:0000313" key="4">
    <source>
        <dbReference type="EMBL" id="UON93031.1"/>
    </source>
</evidence>
<keyword evidence="5" id="KW-1185">Reference proteome</keyword>
<feature type="region of interest" description="Disordered" evidence="1">
    <location>
        <begin position="1"/>
        <end position="26"/>
    </location>
</feature>
<dbReference type="Proteomes" id="UP000829758">
    <property type="component" value="Chromosome"/>
</dbReference>
<name>A0A9X1S9E2_9MICC</name>
<sequence>MSRKTQQGAAEHSKTGDGTRPGVFGRLRRQPGFRTAVIAFIVTVVLGLGGTAAYAYWSASTAATITVTPKAKLPVPAKPVCIDHLPNRIEWQPVPDAEPDARYIVTFHTPTTKPARSVSYAVPVSSQRLFLVPYTLPGLDEALGWVGGHQTPLHVTVRTALVTTPRNEIVQIPETQILHQSEPSSVLEMGYYNLVNGNFPCR</sequence>
<evidence type="ECO:0000313" key="6">
    <source>
        <dbReference type="Proteomes" id="UP001155145"/>
    </source>
</evidence>
<dbReference type="EMBL" id="CP094984">
    <property type="protein sequence ID" value="UON93031.1"/>
    <property type="molecule type" value="Genomic_DNA"/>
</dbReference>
<accession>A0A9X1S9E2</accession>
<evidence type="ECO:0000256" key="2">
    <source>
        <dbReference type="SAM" id="Phobius"/>
    </source>
</evidence>
<organism evidence="3 6">
    <name type="scientific">Arthrobacter zhangbolii</name>
    <dbReference type="NCBI Taxonomy" id="2886936"/>
    <lineage>
        <taxon>Bacteria</taxon>
        <taxon>Bacillati</taxon>
        <taxon>Actinomycetota</taxon>
        <taxon>Actinomycetes</taxon>
        <taxon>Micrococcales</taxon>
        <taxon>Micrococcaceae</taxon>
        <taxon>Arthrobacter</taxon>
    </lineage>
</organism>
<evidence type="ECO:0000256" key="1">
    <source>
        <dbReference type="SAM" id="MobiDB-lite"/>
    </source>
</evidence>
<keyword evidence="2" id="KW-0812">Transmembrane</keyword>
<keyword evidence="2" id="KW-0472">Membrane</keyword>
<reference evidence="3" key="1">
    <citation type="submission" date="2021-10" db="EMBL/GenBank/DDBJ databases">
        <title>Novel species in genus Arthrobacter.</title>
        <authorList>
            <person name="Liu Y."/>
        </authorList>
    </citation>
    <scope>NUCLEOTIDE SEQUENCE</scope>
    <source>
        <strain evidence="3">Zg-Y462</strain>
        <strain evidence="5">zg-Y462</strain>
    </source>
</reference>
<proteinExistence type="predicted"/>
<gene>
    <name evidence="3" type="ORF">LJ755_09625</name>
    <name evidence="4" type="ORF">MUK71_05250</name>
</gene>
<dbReference type="AlphaFoldDB" id="A0A9X1S9E2"/>
<evidence type="ECO:0000313" key="5">
    <source>
        <dbReference type="Proteomes" id="UP000829758"/>
    </source>
</evidence>